<accession>A0AAW1P0F7</accession>
<gene>
    <name evidence="2" type="ORF">WJX73_009084</name>
</gene>
<protein>
    <recommendedName>
        <fullName evidence="4">DUF1365-domain-containing protein</fullName>
    </recommendedName>
</protein>
<dbReference type="Pfam" id="PF07103">
    <property type="entry name" value="DUF1365"/>
    <property type="match status" value="1"/>
</dbReference>
<keyword evidence="3" id="KW-1185">Reference proteome</keyword>
<organism evidence="2 3">
    <name type="scientific">Symbiochloris irregularis</name>
    <dbReference type="NCBI Taxonomy" id="706552"/>
    <lineage>
        <taxon>Eukaryota</taxon>
        <taxon>Viridiplantae</taxon>
        <taxon>Chlorophyta</taxon>
        <taxon>core chlorophytes</taxon>
        <taxon>Trebouxiophyceae</taxon>
        <taxon>Trebouxiales</taxon>
        <taxon>Trebouxiaceae</taxon>
        <taxon>Symbiochloris</taxon>
    </lineage>
</organism>
<comment type="caution">
    <text evidence="2">The sequence shown here is derived from an EMBL/GenBank/DDBJ whole genome shotgun (WGS) entry which is preliminary data.</text>
</comment>
<proteinExistence type="predicted"/>
<keyword evidence="1" id="KW-0812">Transmembrane</keyword>
<feature type="transmembrane region" description="Helical" evidence="1">
    <location>
        <begin position="20"/>
        <end position="43"/>
    </location>
</feature>
<name>A0AAW1P0F7_9CHLO</name>
<dbReference type="Proteomes" id="UP001465755">
    <property type="component" value="Unassembled WGS sequence"/>
</dbReference>
<evidence type="ECO:0000256" key="1">
    <source>
        <dbReference type="SAM" id="Phobius"/>
    </source>
</evidence>
<keyword evidence="1" id="KW-0472">Membrane</keyword>
<evidence type="ECO:0000313" key="3">
    <source>
        <dbReference type="Proteomes" id="UP001465755"/>
    </source>
</evidence>
<reference evidence="2 3" key="1">
    <citation type="journal article" date="2024" name="Nat. Commun.">
        <title>Phylogenomics reveals the evolutionary origins of lichenization in chlorophyte algae.</title>
        <authorList>
            <person name="Puginier C."/>
            <person name="Libourel C."/>
            <person name="Otte J."/>
            <person name="Skaloud P."/>
            <person name="Haon M."/>
            <person name="Grisel S."/>
            <person name="Petersen M."/>
            <person name="Berrin J.G."/>
            <person name="Delaux P.M."/>
            <person name="Dal Grande F."/>
            <person name="Keller J."/>
        </authorList>
    </citation>
    <scope>NUCLEOTIDE SEQUENCE [LARGE SCALE GENOMIC DNA]</scope>
    <source>
        <strain evidence="2 3">SAG 2036</strain>
    </source>
</reference>
<evidence type="ECO:0008006" key="4">
    <source>
        <dbReference type="Google" id="ProtNLM"/>
    </source>
</evidence>
<sequence length="304" mass="34273">MELSWSSDALLPLFMLASLFWTIFTSSVRLLVSLPAVLLHTLFRHSPQAKAGQCTFYDGDVYHVRRLPTYNSFRYPVRLALINLDDVPGWWSSCQHEHLTAKEARQAASTEGTVLLLTNPSAAGYTQNPISVYYCMGADGTLQKCIAKVTNTPWGASVTFLFDPAGQSVPKALHVSPFMDMQNTWKLKAPLPDERLHLSVGVSHPKLGDYFNAVLTGRVSQHPTLTNEQAGWRVLLRYGFQPQRVACLIYWQAVKLLWKGIPFISPPDESYKEQVSEQSRNEADSQGRKFAWVAAEMWPWNAQQ</sequence>
<dbReference type="InterPro" id="IPR010775">
    <property type="entry name" value="DUF1365"/>
</dbReference>
<keyword evidence="1" id="KW-1133">Transmembrane helix</keyword>
<dbReference type="PANTHER" id="PTHR33973:SF4">
    <property type="entry name" value="OS07G0153300 PROTEIN"/>
    <property type="match status" value="1"/>
</dbReference>
<evidence type="ECO:0000313" key="2">
    <source>
        <dbReference type="EMBL" id="KAK9801897.1"/>
    </source>
</evidence>
<dbReference type="PANTHER" id="PTHR33973">
    <property type="entry name" value="OS07G0153300 PROTEIN"/>
    <property type="match status" value="1"/>
</dbReference>
<dbReference type="AlphaFoldDB" id="A0AAW1P0F7"/>
<dbReference type="EMBL" id="JALJOQ010000075">
    <property type="protein sequence ID" value="KAK9801897.1"/>
    <property type="molecule type" value="Genomic_DNA"/>
</dbReference>